<feature type="binding site" evidence="16">
    <location>
        <position position="52"/>
    </location>
    <ligand>
        <name>substrate</name>
    </ligand>
</feature>
<protein>
    <recommendedName>
        <fullName evidence="3 18">DNA polymerase III subunit epsilon</fullName>
        <ecNumber evidence="2 18">2.7.7.7</ecNumber>
    </recommendedName>
</protein>
<keyword evidence="7 18" id="KW-0540">Nuclease</keyword>
<evidence type="ECO:0000256" key="17">
    <source>
        <dbReference type="PIRSR" id="PIRSR606309-3"/>
    </source>
</evidence>
<comment type="subunit">
    <text evidence="18">DNA polymerase III contains a core (composed of alpha, epsilon and theta chains) that associates with a tau subunit. This core dimerizes to form the POLIII' complex. PolIII' associates with the gamma complex (composed of gamma, delta, delta', psi and chi chains) and with the beta chain to form the complete DNA polymerase III complex.</text>
</comment>
<evidence type="ECO:0000256" key="15">
    <source>
        <dbReference type="PIRSR" id="PIRSR606309-1"/>
    </source>
</evidence>
<evidence type="ECO:0000256" key="1">
    <source>
        <dbReference type="ARBA" id="ARBA00001936"/>
    </source>
</evidence>
<evidence type="ECO:0000256" key="11">
    <source>
        <dbReference type="ARBA" id="ARBA00022842"/>
    </source>
</evidence>
<evidence type="ECO:0000256" key="18">
    <source>
        <dbReference type="RuleBase" id="RU364087"/>
    </source>
</evidence>
<dbReference type="InterPro" id="IPR006054">
    <property type="entry name" value="DnaQ"/>
</dbReference>
<evidence type="ECO:0000313" key="20">
    <source>
        <dbReference type="EMBL" id="OWQ93177.1"/>
    </source>
</evidence>
<evidence type="ECO:0000313" key="21">
    <source>
        <dbReference type="Proteomes" id="UP000197468"/>
    </source>
</evidence>
<accession>A0A246JKP3</accession>
<evidence type="ECO:0000256" key="8">
    <source>
        <dbReference type="ARBA" id="ARBA00022723"/>
    </source>
</evidence>
<evidence type="ECO:0000256" key="2">
    <source>
        <dbReference type="ARBA" id="ARBA00012417"/>
    </source>
</evidence>
<dbReference type="InterPro" id="IPR006309">
    <property type="entry name" value="DnaQ_proteo"/>
</dbReference>
<evidence type="ECO:0000256" key="13">
    <source>
        <dbReference type="ARBA" id="ARBA00023211"/>
    </source>
</evidence>
<dbReference type="Gene3D" id="3.30.420.10">
    <property type="entry name" value="Ribonuclease H-like superfamily/Ribonuclease H"/>
    <property type="match status" value="1"/>
</dbReference>
<gene>
    <name evidence="18" type="primary">dnaQ</name>
    <name evidence="20" type="ORF">CDN99_01375</name>
</gene>
<feature type="binding site" evidence="16">
    <location>
        <position position="57"/>
    </location>
    <ligand>
        <name>substrate</name>
    </ligand>
</feature>
<feature type="binding site" evidence="16">
    <location>
        <position position="9"/>
    </location>
    <ligand>
        <name>substrate</name>
    </ligand>
</feature>
<dbReference type="PANTHER" id="PTHR30231">
    <property type="entry name" value="DNA POLYMERASE III SUBUNIT EPSILON"/>
    <property type="match status" value="1"/>
</dbReference>
<feature type="binding site" evidence="17">
    <location>
        <position position="157"/>
    </location>
    <ligand>
        <name>a divalent metal cation</name>
        <dbReference type="ChEBI" id="CHEBI:60240"/>
        <label>1</label>
        <note>catalytic</note>
    </ligand>
</feature>
<feature type="binding site" evidence="16">
    <location>
        <position position="157"/>
    </location>
    <ligand>
        <name>substrate</name>
    </ligand>
</feature>
<dbReference type="NCBIfam" id="NF004316">
    <property type="entry name" value="PRK05711.1"/>
    <property type="match status" value="1"/>
</dbReference>
<dbReference type="InterPro" id="IPR013520">
    <property type="entry name" value="Ribonucl_H"/>
</dbReference>
<keyword evidence="9 18" id="KW-0378">Hydrolase</keyword>
<keyword evidence="5 18" id="KW-0548">Nucleotidyltransferase</keyword>
<dbReference type="GO" id="GO:0008408">
    <property type="term" value="F:3'-5' exonuclease activity"/>
    <property type="evidence" value="ECO:0007669"/>
    <property type="project" value="TreeGrafter"/>
</dbReference>
<dbReference type="GO" id="GO:0046872">
    <property type="term" value="F:metal ion binding"/>
    <property type="evidence" value="ECO:0007669"/>
    <property type="project" value="UniProtKB-KW"/>
</dbReference>
<evidence type="ECO:0000256" key="4">
    <source>
        <dbReference type="ARBA" id="ARBA00022679"/>
    </source>
</evidence>
<dbReference type="EMBL" id="NIOF01000001">
    <property type="protein sequence ID" value="OWQ93177.1"/>
    <property type="molecule type" value="Genomic_DNA"/>
</dbReference>
<feature type="active site" description="Proton acceptor" evidence="15">
    <location>
        <position position="152"/>
    </location>
</feature>
<proteinExistence type="predicted"/>
<comment type="function">
    <text evidence="18">DNA polymerase III is a complex, multichain enzyme responsible for most of the replicative synthesis in bacteria. The epsilon subunit contain the editing function and is a proofreading 3'-5' exonuclease.</text>
</comment>
<name>A0A246JKP3_9BURK</name>
<dbReference type="InterPro" id="IPR036397">
    <property type="entry name" value="RNaseH_sf"/>
</dbReference>
<dbReference type="AlphaFoldDB" id="A0A246JKP3"/>
<keyword evidence="11 17" id="KW-0460">Magnesium</keyword>
<evidence type="ECO:0000256" key="3">
    <source>
        <dbReference type="ARBA" id="ARBA00020352"/>
    </source>
</evidence>
<dbReference type="GO" id="GO:0005829">
    <property type="term" value="C:cytosol"/>
    <property type="evidence" value="ECO:0007669"/>
    <property type="project" value="TreeGrafter"/>
</dbReference>
<keyword evidence="6 18" id="KW-0235">DNA replication</keyword>
<evidence type="ECO:0000259" key="19">
    <source>
        <dbReference type="SMART" id="SM00479"/>
    </source>
</evidence>
<keyword evidence="21" id="KW-1185">Reference proteome</keyword>
<evidence type="ECO:0000256" key="14">
    <source>
        <dbReference type="ARBA" id="ARBA00049244"/>
    </source>
</evidence>
<dbReference type="SMART" id="SM00479">
    <property type="entry name" value="EXOIII"/>
    <property type="match status" value="1"/>
</dbReference>
<keyword evidence="4 18" id="KW-0808">Transferase</keyword>
<evidence type="ECO:0000256" key="16">
    <source>
        <dbReference type="PIRSR" id="PIRSR606309-2"/>
    </source>
</evidence>
<evidence type="ECO:0000256" key="10">
    <source>
        <dbReference type="ARBA" id="ARBA00022839"/>
    </source>
</evidence>
<keyword evidence="8 17" id="KW-0479">Metal-binding</keyword>
<dbReference type="FunFam" id="3.30.420.10:FF:000012">
    <property type="entry name" value="DNA polymerase III subunit epsilon"/>
    <property type="match status" value="1"/>
</dbReference>
<reference evidence="20 21" key="1">
    <citation type="journal article" date="2008" name="Int. J. Syst. Evol. Microbiol.">
        <title>Description of Roseateles aquatilis sp. nov. and Roseateles terrae sp. nov., in the class Betaproteobacteria, and emended description of the genus Roseateles.</title>
        <authorList>
            <person name="Gomila M."/>
            <person name="Bowien B."/>
            <person name="Falsen E."/>
            <person name="Moore E.R."/>
            <person name="Lalucat J."/>
        </authorList>
    </citation>
    <scope>NUCLEOTIDE SEQUENCE [LARGE SCALE GENOMIC DNA]</scope>
    <source>
        <strain evidence="20 21">CCUG 48205</strain>
    </source>
</reference>
<keyword evidence="12 18" id="KW-0239">DNA-directed DNA polymerase</keyword>
<dbReference type="EC" id="2.7.7.7" evidence="2 18"/>
<feature type="binding site" evidence="16">
    <location>
        <position position="7"/>
    </location>
    <ligand>
        <name>substrate</name>
    </ligand>
</feature>
<dbReference type="NCBIfam" id="TIGR01406">
    <property type="entry name" value="dnaQ_proteo"/>
    <property type="match status" value="1"/>
</dbReference>
<feature type="binding site" evidence="17">
    <location>
        <position position="9"/>
    </location>
    <ligand>
        <name>a divalent metal cation</name>
        <dbReference type="ChEBI" id="CHEBI:60240"/>
        <label>1</label>
        <note>catalytic</note>
    </ligand>
</feature>
<comment type="catalytic activity">
    <reaction evidence="14 18">
        <text>DNA(n) + a 2'-deoxyribonucleoside 5'-triphosphate = DNA(n+1) + diphosphate</text>
        <dbReference type="Rhea" id="RHEA:22508"/>
        <dbReference type="Rhea" id="RHEA-COMP:17339"/>
        <dbReference type="Rhea" id="RHEA-COMP:17340"/>
        <dbReference type="ChEBI" id="CHEBI:33019"/>
        <dbReference type="ChEBI" id="CHEBI:61560"/>
        <dbReference type="ChEBI" id="CHEBI:173112"/>
        <dbReference type="EC" id="2.7.7.7"/>
    </reaction>
</comment>
<dbReference type="OrthoDB" id="9804290at2"/>
<dbReference type="NCBIfam" id="TIGR00573">
    <property type="entry name" value="dnaq"/>
    <property type="match status" value="1"/>
</dbReference>
<keyword evidence="13 17" id="KW-0464">Manganese</keyword>
<organism evidence="20 21">
    <name type="scientific">Roseateles aquatilis</name>
    <dbReference type="NCBI Taxonomy" id="431061"/>
    <lineage>
        <taxon>Bacteria</taxon>
        <taxon>Pseudomonadati</taxon>
        <taxon>Pseudomonadota</taxon>
        <taxon>Betaproteobacteria</taxon>
        <taxon>Burkholderiales</taxon>
        <taxon>Sphaerotilaceae</taxon>
        <taxon>Roseateles</taxon>
    </lineage>
</organism>
<evidence type="ECO:0000256" key="7">
    <source>
        <dbReference type="ARBA" id="ARBA00022722"/>
    </source>
</evidence>
<dbReference type="Pfam" id="PF00929">
    <property type="entry name" value="RNase_T"/>
    <property type="match status" value="1"/>
</dbReference>
<evidence type="ECO:0000256" key="9">
    <source>
        <dbReference type="ARBA" id="ARBA00022801"/>
    </source>
</evidence>
<comment type="caution">
    <text evidence="20">The sequence shown here is derived from an EMBL/GenBank/DDBJ whole genome shotgun (WGS) entry which is preliminary data.</text>
</comment>
<feature type="binding site" evidence="17">
    <location>
        <position position="7"/>
    </location>
    <ligand>
        <name>a divalent metal cation</name>
        <dbReference type="ChEBI" id="CHEBI:60240"/>
        <label>1</label>
        <note>catalytic</note>
    </ligand>
</feature>
<dbReference type="GO" id="GO:0003887">
    <property type="term" value="F:DNA-directed DNA polymerase activity"/>
    <property type="evidence" value="ECO:0007669"/>
    <property type="project" value="UniProtKB-KW"/>
</dbReference>
<evidence type="ECO:0000256" key="6">
    <source>
        <dbReference type="ARBA" id="ARBA00022705"/>
    </source>
</evidence>
<dbReference type="GO" id="GO:0003677">
    <property type="term" value="F:DNA binding"/>
    <property type="evidence" value="ECO:0007669"/>
    <property type="project" value="InterPro"/>
</dbReference>
<dbReference type="PANTHER" id="PTHR30231:SF41">
    <property type="entry name" value="DNA POLYMERASE III SUBUNIT EPSILON"/>
    <property type="match status" value="1"/>
</dbReference>
<feature type="domain" description="Exonuclease" evidence="19">
    <location>
        <begin position="2"/>
        <end position="174"/>
    </location>
</feature>
<dbReference type="CDD" id="cd06131">
    <property type="entry name" value="DNA_pol_III_epsilon_Ecoli_like"/>
    <property type="match status" value="1"/>
</dbReference>
<keyword evidence="10 18" id="KW-0269">Exonuclease</keyword>
<dbReference type="GO" id="GO:0045004">
    <property type="term" value="P:DNA replication proofreading"/>
    <property type="evidence" value="ECO:0007669"/>
    <property type="project" value="TreeGrafter"/>
</dbReference>
<evidence type="ECO:0000256" key="12">
    <source>
        <dbReference type="ARBA" id="ARBA00022932"/>
    </source>
</evidence>
<dbReference type="RefSeq" id="WP_088382326.1">
    <property type="nucleotide sequence ID" value="NZ_NIOF01000001.1"/>
</dbReference>
<comment type="cofactor">
    <cofactor evidence="1 18">
        <name>Mn(2+)</name>
        <dbReference type="ChEBI" id="CHEBI:29035"/>
    </cofactor>
</comment>
<sequence length="245" mass="26875">MRQIFFDTETTGLNPESGDRVVDIGCVEMVNRQLTGRHLHFYLNPERDMPEEAFRVHGLSSEFLSDKPKFAEVVDELLEFMRGAELVIHNAAFDVGFINAELKRCRRAPLHECVDSVRDTLLMARDMFPGKANSLDALCRRLEVDNSNRGLHGAVKDAELLAEVYIRLTRGQDSLVIDDSATQSPGQGGDAEVAAIDFSAFDLPVILPTAQELAAHDKALADLDKASGGKRIWQVPAAAETAAAA</sequence>
<evidence type="ECO:0000256" key="5">
    <source>
        <dbReference type="ARBA" id="ARBA00022695"/>
    </source>
</evidence>
<dbReference type="InterPro" id="IPR012337">
    <property type="entry name" value="RNaseH-like_sf"/>
</dbReference>
<comment type="cofactor">
    <cofactor evidence="17">
        <name>Mg(2+)</name>
        <dbReference type="ChEBI" id="CHEBI:18420"/>
    </cofactor>
    <cofactor evidence="17">
        <name>Mn(2+)</name>
        <dbReference type="ChEBI" id="CHEBI:29035"/>
    </cofactor>
    <text evidence="17">Binds 2 divalent metal cations. Magnesium or manganese.</text>
</comment>
<dbReference type="Proteomes" id="UP000197468">
    <property type="component" value="Unassembled WGS sequence"/>
</dbReference>
<dbReference type="SUPFAM" id="SSF53098">
    <property type="entry name" value="Ribonuclease H-like"/>
    <property type="match status" value="1"/>
</dbReference>